<evidence type="ECO:0000256" key="1">
    <source>
        <dbReference type="SAM" id="Phobius"/>
    </source>
</evidence>
<accession>A0A9Q0VAI2</accession>
<reference evidence="2" key="2">
    <citation type="journal article" date="2023" name="Int. J. Mol. Sci.">
        <title>De Novo Assembly and Annotation of 11 Diverse Shrub Willow (Salix) Genomes Reveals Novel Gene Organization in Sex-Linked Regions.</title>
        <authorList>
            <person name="Hyden B."/>
            <person name="Feng K."/>
            <person name="Yates T.B."/>
            <person name="Jawdy S."/>
            <person name="Cereghino C."/>
            <person name="Smart L.B."/>
            <person name="Muchero W."/>
        </authorList>
    </citation>
    <scope>NUCLEOTIDE SEQUENCE</scope>
    <source>
        <tissue evidence="2">Shoot tip</tissue>
    </source>
</reference>
<reference evidence="2" key="1">
    <citation type="submission" date="2022-11" db="EMBL/GenBank/DDBJ databases">
        <authorList>
            <person name="Hyden B.L."/>
            <person name="Feng K."/>
            <person name="Yates T."/>
            <person name="Jawdy S."/>
            <person name="Smart L.B."/>
            <person name="Muchero W."/>
        </authorList>
    </citation>
    <scope>NUCLEOTIDE SEQUENCE</scope>
    <source>
        <tissue evidence="2">Shoot tip</tissue>
    </source>
</reference>
<organism evidence="2 3">
    <name type="scientific">Salix purpurea</name>
    <name type="common">Purple osier willow</name>
    <dbReference type="NCBI Taxonomy" id="77065"/>
    <lineage>
        <taxon>Eukaryota</taxon>
        <taxon>Viridiplantae</taxon>
        <taxon>Streptophyta</taxon>
        <taxon>Embryophyta</taxon>
        <taxon>Tracheophyta</taxon>
        <taxon>Spermatophyta</taxon>
        <taxon>Magnoliopsida</taxon>
        <taxon>eudicotyledons</taxon>
        <taxon>Gunneridae</taxon>
        <taxon>Pentapetalae</taxon>
        <taxon>rosids</taxon>
        <taxon>fabids</taxon>
        <taxon>Malpighiales</taxon>
        <taxon>Salicaceae</taxon>
        <taxon>Saliceae</taxon>
        <taxon>Salix</taxon>
    </lineage>
</organism>
<keyword evidence="1" id="KW-0812">Transmembrane</keyword>
<dbReference type="AlphaFoldDB" id="A0A9Q0VAI2"/>
<sequence length="57" mass="6588">MASVMRSCIQSILKLLNCVIGMVGIAMMLYAVWLIRVWQREIGDFPFFDDDDDDFTP</sequence>
<dbReference type="EMBL" id="JAPFFK010000009">
    <property type="protein sequence ID" value="KAJ6744977.1"/>
    <property type="molecule type" value="Genomic_DNA"/>
</dbReference>
<comment type="caution">
    <text evidence="2">The sequence shown here is derived from an EMBL/GenBank/DDBJ whole genome shotgun (WGS) entry which is preliminary data.</text>
</comment>
<proteinExistence type="predicted"/>
<evidence type="ECO:0000313" key="3">
    <source>
        <dbReference type="Proteomes" id="UP001151532"/>
    </source>
</evidence>
<name>A0A9Q0VAI2_SALPP</name>
<dbReference type="Proteomes" id="UP001151532">
    <property type="component" value="Chromosome 19"/>
</dbReference>
<keyword evidence="1" id="KW-0472">Membrane</keyword>
<dbReference type="OrthoDB" id="1542002at2759"/>
<keyword evidence="1" id="KW-1133">Transmembrane helix</keyword>
<feature type="non-terminal residue" evidence="2">
    <location>
        <position position="57"/>
    </location>
</feature>
<keyword evidence="3" id="KW-1185">Reference proteome</keyword>
<protein>
    <submittedName>
        <fullName evidence="2">Uncharacterized protein</fullName>
    </submittedName>
</protein>
<evidence type="ECO:0000313" key="2">
    <source>
        <dbReference type="EMBL" id="KAJ6744977.1"/>
    </source>
</evidence>
<feature type="transmembrane region" description="Helical" evidence="1">
    <location>
        <begin position="12"/>
        <end position="35"/>
    </location>
</feature>
<gene>
    <name evidence="2" type="ORF">OIU79_031169</name>
</gene>